<dbReference type="Proteomes" id="UP000476176">
    <property type="component" value="Unassembled WGS sequence"/>
</dbReference>
<evidence type="ECO:0000313" key="3">
    <source>
        <dbReference type="EMBL" id="KAE9079814.1"/>
    </source>
</evidence>
<evidence type="ECO:0000313" key="11">
    <source>
        <dbReference type="Proteomes" id="UP000433483"/>
    </source>
</evidence>
<dbReference type="Proteomes" id="UP000433483">
    <property type="component" value="Unassembled WGS sequence"/>
</dbReference>
<dbReference type="EMBL" id="QXGE01002150">
    <property type="protein sequence ID" value="KAE9284459.1"/>
    <property type="molecule type" value="Genomic_DNA"/>
</dbReference>
<evidence type="ECO:0000313" key="2">
    <source>
        <dbReference type="EMBL" id="KAE8926135.1"/>
    </source>
</evidence>
<dbReference type="GO" id="GO:0046983">
    <property type="term" value="F:protein dimerization activity"/>
    <property type="evidence" value="ECO:0007669"/>
    <property type="project" value="InterPro"/>
</dbReference>
<evidence type="ECO:0000313" key="17">
    <source>
        <dbReference type="Proteomes" id="UP000486351"/>
    </source>
</evidence>
<keyword evidence="11" id="KW-1185">Reference proteome</keyword>
<evidence type="ECO:0000313" key="4">
    <source>
        <dbReference type="EMBL" id="KAE9100847.1"/>
    </source>
</evidence>
<evidence type="ECO:0000259" key="1">
    <source>
        <dbReference type="Pfam" id="PF05699"/>
    </source>
</evidence>
<dbReference type="AlphaFoldDB" id="A0A6A3W945"/>
<evidence type="ECO:0000313" key="16">
    <source>
        <dbReference type="Proteomes" id="UP000476176"/>
    </source>
</evidence>
<evidence type="ECO:0000313" key="9">
    <source>
        <dbReference type="EMBL" id="KAE9306523.1"/>
    </source>
</evidence>
<evidence type="ECO:0000313" key="7">
    <source>
        <dbReference type="EMBL" id="KAE9191079.1"/>
    </source>
</evidence>
<evidence type="ECO:0000313" key="13">
    <source>
        <dbReference type="Proteomes" id="UP000440367"/>
    </source>
</evidence>
<dbReference type="EMBL" id="QXFZ01002181">
    <property type="protein sequence ID" value="KAE9079814.1"/>
    <property type="molecule type" value="Genomic_DNA"/>
</dbReference>
<comment type="caution">
    <text evidence="5">The sequence shown here is derived from an EMBL/GenBank/DDBJ whole genome shotgun (WGS) entry which is preliminary data.</text>
</comment>
<evidence type="ECO:0000313" key="6">
    <source>
        <dbReference type="EMBL" id="KAE9190397.1"/>
    </source>
</evidence>
<dbReference type="SUPFAM" id="SSF53098">
    <property type="entry name" value="Ribonuclease H-like"/>
    <property type="match status" value="1"/>
</dbReference>
<dbReference type="InterPro" id="IPR008906">
    <property type="entry name" value="HATC_C_dom"/>
</dbReference>
<dbReference type="Proteomes" id="UP000441208">
    <property type="component" value="Unassembled WGS sequence"/>
</dbReference>
<dbReference type="EMBL" id="QXGD01002264">
    <property type="protein sequence ID" value="KAE9191079.1"/>
    <property type="molecule type" value="Genomic_DNA"/>
</dbReference>
<evidence type="ECO:0000313" key="5">
    <source>
        <dbReference type="EMBL" id="KAE9179504.1"/>
    </source>
</evidence>
<evidence type="ECO:0000313" key="14">
    <source>
        <dbReference type="Proteomes" id="UP000440732"/>
    </source>
</evidence>
<dbReference type="Proteomes" id="UP000429523">
    <property type="component" value="Unassembled WGS sequence"/>
</dbReference>
<dbReference type="InterPro" id="IPR012337">
    <property type="entry name" value="RNaseH-like_sf"/>
</dbReference>
<dbReference type="EMBL" id="QXGA01002268">
    <property type="protein sequence ID" value="KAE9100847.1"/>
    <property type="molecule type" value="Genomic_DNA"/>
</dbReference>
<proteinExistence type="predicted"/>
<protein>
    <recommendedName>
        <fullName evidence="1">HAT C-terminal dimerisation domain-containing protein</fullName>
    </recommendedName>
</protein>
<dbReference type="EMBL" id="QXGF01002108">
    <property type="protein sequence ID" value="KAE8926135.1"/>
    <property type="molecule type" value="Genomic_DNA"/>
</dbReference>
<evidence type="ECO:0000313" key="15">
    <source>
        <dbReference type="Proteomes" id="UP000441208"/>
    </source>
</evidence>
<evidence type="ECO:0000313" key="10">
    <source>
        <dbReference type="Proteomes" id="UP000429523"/>
    </source>
</evidence>
<feature type="domain" description="HAT C-terminal dimerisation" evidence="1">
    <location>
        <begin position="2"/>
        <end position="48"/>
    </location>
</feature>
<evidence type="ECO:0000313" key="12">
    <source>
        <dbReference type="Proteomes" id="UP000437068"/>
    </source>
</evidence>
<dbReference type="Proteomes" id="UP000486351">
    <property type="component" value="Unassembled WGS sequence"/>
</dbReference>
<gene>
    <name evidence="8" type="ORF">PF001_g22371</name>
    <name evidence="7" type="ORF">PF002_g24593</name>
    <name evidence="6" type="ORF">PF004_g21917</name>
    <name evidence="5" type="ORF">PF005_g23662</name>
    <name evidence="4" type="ORF">PF006_g22807</name>
    <name evidence="3" type="ORF">PF007_g23300</name>
    <name evidence="9" type="ORF">PF008_g21443</name>
    <name evidence="2" type="ORF">PF009_g23668</name>
</gene>
<dbReference type="EMBL" id="QXGC01002129">
    <property type="protein sequence ID" value="KAE9190397.1"/>
    <property type="molecule type" value="Genomic_DNA"/>
</dbReference>
<accession>A0A6A3W945</accession>
<evidence type="ECO:0000313" key="8">
    <source>
        <dbReference type="EMBL" id="KAE9284459.1"/>
    </source>
</evidence>
<name>A0A6A3W945_9STRA</name>
<dbReference type="Proteomes" id="UP000440367">
    <property type="component" value="Unassembled WGS sequence"/>
</dbReference>
<dbReference type="EMBL" id="QXFY01001925">
    <property type="protein sequence ID" value="KAE9306523.1"/>
    <property type="molecule type" value="Genomic_DNA"/>
</dbReference>
<dbReference type="EMBL" id="QXGB01002278">
    <property type="protein sequence ID" value="KAE9179504.1"/>
    <property type="molecule type" value="Genomic_DNA"/>
</dbReference>
<dbReference type="Proteomes" id="UP000440732">
    <property type="component" value="Unassembled WGS sequence"/>
</dbReference>
<dbReference type="Pfam" id="PF05699">
    <property type="entry name" value="Dimer_Tnp_hAT"/>
    <property type="match status" value="1"/>
</dbReference>
<dbReference type="Proteomes" id="UP000437068">
    <property type="component" value="Unassembled WGS sequence"/>
</dbReference>
<sequence length="53" mass="5580">MVARTLLCIPVSSAISESNFSRAGPVLCKSRSSLNPSMLDDILVVKSNSDLVG</sequence>
<dbReference type="OrthoDB" id="1607513at2759"/>
<organism evidence="5 11">
    <name type="scientific">Phytophthora fragariae</name>
    <dbReference type="NCBI Taxonomy" id="53985"/>
    <lineage>
        <taxon>Eukaryota</taxon>
        <taxon>Sar</taxon>
        <taxon>Stramenopiles</taxon>
        <taxon>Oomycota</taxon>
        <taxon>Peronosporomycetes</taxon>
        <taxon>Peronosporales</taxon>
        <taxon>Peronosporaceae</taxon>
        <taxon>Phytophthora</taxon>
    </lineage>
</organism>
<reference evidence="10 11" key="1">
    <citation type="submission" date="2018-08" db="EMBL/GenBank/DDBJ databases">
        <title>Genomic investigation of the strawberry pathogen Phytophthora fragariae indicates pathogenicity is determined by transcriptional variation in three key races.</title>
        <authorList>
            <person name="Adams T.M."/>
            <person name="Armitage A.D."/>
            <person name="Sobczyk M.K."/>
            <person name="Bates H.J."/>
            <person name="Dunwell J.M."/>
            <person name="Nellist C.F."/>
            <person name="Harrison R.J."/>
        </authorList>
    </citation>
    <scope>NUCLEOTIDE SEQUENCE [LARGE SCALE GENOMIC DNA]</scope>
    <source>
        <strain evidence="8 12">A4</strain>
        <strain evidence="7 13">BC-1</strain>
        <strain evidence="6 16">BC-23</strain>
        <strain evidence="5 11">NOV-27</strain>
        <strain evidence="4 14">NOV-5</strain>
        <strain evidence="3 15">NOV-71</strain>
        <strain evidence="9 17">NOV-77</strain>
        <strain evidence="2 10">NOV-9</strain>
    </source>
</reference>